<protein>
    <recommendedName>
        <fullName evidence="4">DUF4352 domain-containing protein</fullName>
    </recommendedName>
</protein>
<keyword evidence="3" id="KW-1185">Reference proteome</keyword>
<proteinExistence type="predicted"/>
<evidence type="ECO:0000313" key="2">
    <source>
        <dbReference type="EMBL" id="PRY19668.1"/>
    </source>
</evidence>
<accession>A0A2T0RES3</accession>
<sequence length="170" mass="17239">MKKPLGVAVVVIGLAAAASLNSLGVASAGQQPVPAVVASAPTASVAVPATPAIKDSDPSLTFAQNGRIVTVTRRSAPVATVTLTSATWSAHSATAVLEVAAIRPIIVDPAMFILYDAEGWENEAEQSKPVRFGAGTAALTLTFTGTPARPEALGWVAQPDGDAVAVWERG</sequence>
<evidence type="ECO:0000313" key="3">
    <source>
        <dbReference type="Proteomes" id="UP000239209"/>
    </source>
</evidence>
<keyword evidence="1" id="KW-0732">Signal</keyword>
<organism evidence="2 3">
    <name type="scientific">Pseudosporangium ferrugineum</name>
    <dbReference type="NCBI Taxonomy" id="439699"/>
    <lineage>
        <taxon>Bacteria</taxon>
        <taxon>Bacillati</taxon>
        <taxon>Actinomycetota</taxon>
        <taxon>Actinomycetes</taxon>
        <taxon>Micromonosporales</taxon>
        <taxon>Micromonosporaceae</taxon>
        <taxon>Pseudosporangium</taxon>
    </lineage>
</organism>
<dbReference type="Proteomes" id="UP000239209">
    <property type="component" value="Unassembled WGS sequence"/>
</dbReference>
<evidence type="ECO:0000256" key="1">
    <source>
        <dbReference type="SAM" id="SignalP"/>
    </source>
</evidence>
<gene>
    <name evidence="2" type="ORF">CLV70_13046</name>
</gene>
<comment type="caution">
    <text evidence="2">The sequence shown here is derived from an EMBL/GenBank/DDBJ whole genome shotgun (WGS) entry which is preliminary data.</text>
</comment>
<name>A0A2T0RES3_9ACTN</name>
<dbReference type="EMBL" id="PVZG01000030">
    <property type="protein sequence ID" value="PRY19668.1"/>
    <property type="molecule type" value="Genomic_DNA"/>
</dbReference>
<feature type="signal peptide" evidence="1">
    <location>
        <begin position="1"/>
        <end position="28"/>
    </location>
</feature>
<dbReference type="AlphaFoldDB" id="A0A2T0RES3"/>
<feature type="chain" id="PRO_5015783936" description="DUF4352 domain-containing protein" evidence="1">
    <location>
        <begin position="29"/>
        <end position="170"/>
    </location>
</feature>
<reference evidence="2 3" key="1">
    <citation type="submission" date="2018-03" db="EMBL/GenBank/DDBJ databases">
        <title>Genomic Encyclopedia of Archaeal and Bacterial Type Strains, Phase II (KMG-II): from individual species to whole genera.</title>
        <authorList>
            <person name="Goeker M."/>
        </authorList>
    </citation>
    <scope>NUCLEOTIDE SEQUENCE [LARGE SCALE GENOMIC DNA]</scope>
    <source>
        <strain evidence="2 3">DSM 45348</strain>
    </source>
</reference>
<evidence type="ECO:0008006" key="4">
    <source>
        <dbReference type="Google" id="ProtNLM"/>
    </source>
</evidence>
<dbReference type="RefSeq" id="WP_106130994.1">
    <property type="nucleotide sequence ID" value="NZ_PVZG01000030.1"/>
</dbReference>
<dbReference type="OrthoDB" id="3297948at2"/>